<organism evidence="5 6">
    <name type="scientific">Bodo saltans</name>
    <name type="common">Flagellated protozoan</name>
    <dbReference type="NCBI Taxonomy" id="75058"/>
    <lineage>
        <taxon>Eukaryota</taxon>
        <taxon>Discoba</taxon>
        <taxon>Euglenozoa</taxon>
        <taxon>Kinetoplastea</taxon>
        <taxon>Metakinetoplastina</taxon>
        <taxon>Eubodonida</taxon>
        <taxon>Bodonidae</taxon>
        <taxon>Bodo</taxon>
    </lineage>
</organism>
<dbReference type="GO" id="GO:0003841">
    <property type="term" value="F:1-acylglycerol-3-phosphate O-acyltransferase activity"/>
    <property type="evidence" value="ECO:0007669"/>
    <property type="project" value="TreeGrafter"/>
</dbReference>
<name>A0A0S4JRB2_BODSA</name>
<evidence type="ECO:0000259" key="4">
    <source>
        <dbReference type="SMART" id="SM00563"/>
    </source>
</evidence>
<feature type="domain" description="Phospholipid/glycerol acyltransferase" evidence="4">
    <location>
        <begin position="123"/>
        <end position="251"/>
    </location>
</feature>
<evidence type="ECO:0000256" key="2">
    <source>
        <dbReference type="ARBA" id="ARBA00023315"/>
    </source>
</evidence>
<reference evidence="6" key="1">
    <citation type="submission" date="2015-09" db="EMBL/GenBank/DDBJ databases">
        <authorList>
            <consortium name="Pathogen Informatics"/>
        </authorList>
    </citation>
    <scope>NUCLEOTIDE SEQUENCE [LARGE SCALE GENOMIC DNA]</scope>
    <source>
        <strain evidence="6">Lake Konstanz</strain>
    </source>
</reference>
<protein>
    <recommendedName>
        <fullName evidence="4">Phospholipid/glycerol acyltransferase domain-containing protein</fullName>
    </recommendedName>
</protein>
<dbReference type="Proteomes" id="UP000051952">
    <property type="component" value="Unassembled WGS sequence"/>
</dbReference>
<dbReference type="PANTHER" id="PTHR10434">
    <property type="entry name" value="1-ACYL-SN-GLYCEROL-3-PHOSPHATE ACYLTRANSFERASE"/>
    <property type="match status" value="1"/>
</dbReference>
<dbReference type="Pfam" id="PF01553">
    <property type="entry name" value="Acyltransferase"/>
    <property type="match status" value="1"/>
</dbReference>
<dbReference type="OrthoDB" id="431951at2759"/>
<evidence type="ECO:0000256" key="3">
    <source>
        <dbReference type="SAM" id="Phobius"/>
    </source>
</evidence>
<evidence type="ECO:0000313" key="5">
    <source>
        <dbReference type="EMBL" id="CUG92525.1"/>
    </source>
</evidence>
<dbReference type="VEuPathDB" id="TriTrypDB:BSAL_37855c"/>
<dbReference type="InterPro" id="IPR002123">
    <property type="entry name" value="Plipid/glycerol_acylTrfase"/>
</dbReference>
<sequence>MSSLPFDQIPIFEAIEFASRTLLYPPVTGFVMSMALVWSRKVPNVMLRAWFTVTLVCCGIMLGLMGNIIRIAHRFGLLSTNVYQQRLRQACALVMHIHRRFNPHVRMAQGSGSMRWSDINVAHILMANHTSFQDLFGGLWIVPLQYMSLMRIFFKGSLVKTPVIGPLLPEAGMFPVHYVSTNYDDFSVARDKQAVVMEAADKYLKTGGSLMLAPEGVVNRTPRQLTEFRVGSFALAIKYKLPLYYIVYCGHDDVWPAGWSIGGNAADVLYFIGELPIDYTTPGSPDLDAKALSLKLKQVMQARLDTLYEERDRRFGRKK</sequence>
<dbReference type="CDD" id="cd07989">
    <property type="entry name" value="LPLAT_AGPAT-like"/>
    <property type="match status" value="1"/>
</dbReference>
<evidence type="ECO:0000313" key="6">
    <source>
        <dbReference type="Proteomes" id="UP000051952"/>
    </source>
</evidence>
<feature type="transmembrane region" description="Helical" evidence="3">
    <location>
        <begin position="21"/>
        <end position="38"/>
    </location>
</feature>
<gene>
    <name evidence="5" type="ORF">BSAL_37855c</name>
</gene>
<dbReference type="SUPFAM" id="SSF69593">
    <property type="entry name" value="Glycerol-3-phosphate (1)-acyltransferase"/>
    <property type="match status" value="1"/>
</dbReference>
<keyword evidence="3" id="KW-1133">Transmembrane helix</keyword>
<accession>A0A0S4JRB2</accession>
<keyword evidence="3" id="KW-0812">Transmembrane</keyword>
<keyword evidence="1" id="KW-0808">Transferase</keyword>
<dbReference type="SMART" id="SM00563">
    <property type="entry name" value="PlsC"/>
    <property type="match status" value="1"/>
</dbReference>
<dbReference type="GO" id="GO:0006654">
    <property type="term" value="P:phosphatidic acid biosynthetic process"/>
    <property type="evidence" value="ECO:0007669"/>
    <property type="project" value="TreeGrafter"/>
</dbReference>
<dbReference type="OMA" id="AICSCHC"/>
<keyword evidence="6" id="KW-1185">Reference proteome</keyword>
<dbReference type="PANTHER" id="PTHR10434:SF48">
    <property type="entry name" value="PUTATIVE-RELATED"/>
    <property type="match status" value="1"/>
</dbReference>
<dbReference type="GO" id="GO:0005783">
    <property type="term" value="C:endoplasmic reticulum"/>
    <property type="evidence" value="ECO:0007669"/>
    <property type="project" value="TreeGrafter"/>
</dbReference>
<feature type="transmembrane region" description="Helical" evidence="3">
    <location>
        <begin position="50"/>
        <end position="69"/>
    </location>
</feature>
<dbReference type="EMBL" id="CYKH01002052">
    <property type="protein sequence ID" value="CUG92525.1"/>
    <property type="molecule type" value="Genomic_DNA"/>
</dbReference>
<evidence type="ECO:0000256" key="1">
    <source>
        <dbReference type="ARBA" id="ARBA00022679"/>
    </source>
</evidence>
<proteinExistence type="predicted"/>
<keyword evidence="2" id="KW-0012">Acyltransferase</keyword>
<dbReference type="AlphaFoldDB" id="A0A0S4JRB2"/>
<keyword evidence="3" id="KW-0472">Membrane</keyword>